<dbReference type="GO" id="GO:0005886">
    <property type="term" value="C:plasma membrane"/>
    <property type="evidence" value="ECO:0007669"/>
    <property type="project" value="UniProtKB-SubCell"/>
</dbReference>
<evidence type="ECO:0000256" key="13">
    <source>
        <dbReference type="ARBA" id="ARBA00047540"/>
    </source>
</evidence>
<organism evidence="16 17">
    <name type="scientific">Psychrobacillus vulpis</name>
    <dbReference type="NCBI Taxonomy" id="2325572"/>
    <lineage>
        <taxon>Bacteria</taxon>
        <taxon>Bacillati</taxon>
        <taxon>Bacillota</taxon>
        <taxon>Bacilli</taxon>
        <taxon>Bacillales</taxon>
        <taxon>Bacillaceae</taxon>
        <taxon>Psychrobacillus</taxon>
    </lineage>
</organism>
<evidence type="ECO:0000256" key="3">
    <source>
        <dbReference type="ARBA" id="ARBA00012014"/>
    </source>
</evidence>
<evidence type="ECO:0000256" key="5">
    <source>
        <dbReference type="ARBA" id="ARBA00022475"/>
    </source>
</evidence>
<comment type="similarity">
    <text evidence="2 14">Belongs to the LPG synthase family.</text>
</comment>
<evidence type="ECO:0000256" key="14">
    <source>
        <dbReference type="RuleBase" id="RU363042"/>
    </source>
</evidence>
<feature type="transmembrane region" description="Helical" evidence="14">
    <location>
        <begin position="416"/>
        <end position="434"/>
    </location>
</feature>
<feature type="transmembrane region" description="Helical" evidence="14">
    <location>
        <begin position="202"/>
        <end position="222"/>
    </location>
</feature>
<feature type="domain" description="Phosphatidylglycerol lysyltransferase C-terminal" evidence="15">
    <location>
        <begin position="532"/>
        <end position="822"/>
    </location>
</feature>
<dbReference type="EMBL" id="VDGI01000006">
    <property type="protein sequence ID" value="TQR20354.1"/>
    <property type="molecule type" value="Genomic_DNA"/>
</dbReference>
<dbReference type="OrthoDB" id="145485at2"/>
<evidence type="ECO:0000256" key="6">
    <source>
        <dbReference type="ARBA" id="ARBA00022679"/>
    </source>
</evidence>
<feature type="transmembrane region" description="Helical" evidence="14">
    <location>
        <begin position="446"/>
        <end position="469"/>
    </location>
</feature>
<dbReference type="NCBIfam" id="NF033480">
    <property type="entry name" value="bifunc_MprF"/>
    <property type="match status" value="1"/>
</dbReference>
<dbReference type="NCBIfam" id="TIGR00374">
    <property type="entry name" value="flippase-like domain"/>
    <property type="match status" value="1"/>
</dbReference>
<dbReference type="Pfam" id="PF09924">
    <property type="entry name" value="LPG_synthase_C"/>
    <property type="match status" value="1"/>
</dbReference>
<dbReference type="GO" id="GO:0055091">
    <property type="term" value="P:phospholipid homeostasis"/>
    <property type="evidence" value="ECO:0007669"/>
    <property type="project" value="TreeGrafter"/>
</dbReference>
<accession>A0A544TSD3</accession>
<dbReference type="InterPro" id="IPR051211">
    <property type="entry name" value="PG_lysyltransferase"/>
</dbReference>
<feature type="transmembrane region" description="Helical" evidence="14">
    <location>
        <begin position="134"/>
        <end position="159"/>
    </location>
</feature>
<keyword evidence="7 14" id="KW-0812">Transmembrane</keyword>
<comment type="caution">
    <text evidence="14">Lacks conserved residue(s) required for the propagation of feature annotation.</text>
</comment>
<dbReference type="GO" id="GO:0050071">
    <property type="term" value="F:phosphatidylglycerol lysyltransferase activity"/>
    <property type="evidence" value="ECO:0007669"/>
    <property type="project" value="UniProtKB-EC"/>
</dbReference>
<feature type="transmembrane region" description="Helical" evidence="14">
    <location>
        <begin position="357"/>
        <end position="378"/>
    </location>
</feature>
<evidence type="ECO:0000256" key="2">
    <source>
        <dbReference type="ARBA" id="ARBA00008627"/>
    </source>
</evidence>
<keyword evidence="9 14" id="KW-0443">Lipid metabolism</keyword>
<feature type="transmembrane region" description="Helical" evidence="14">
    <location>
        <begin position="91"/>
        <end position="113"/>
    </location>
</feature>
<evidence type="ECO:0000256" key="12">
    <source>
        <dbReference type="ARBA" id="ARBA00031899"/>
    </source>
</evidence>
<feature type="transmembrane region" description="Helical" evidence="14">
    <location>
        <begin position="228"/>
        <end position="248"/>
    </location>
</feature>
<evidence type="ECO:0000313" key="17">
    <source>
        <dbReference type="Proteomes" id="UP000316626"/>
    </source>
</evidence>
<keyword evidence="8 14" id="KW-1133">Transmembrane helix</keyword>
<comment type="caution">
    <text evidence="16">The sequence shown here is derived from an EMBL/GenBank/DDBJ whole genome shotgun (WGS) entry which is preliminary data.</text>
</comment>
<proteinExistence type="inferred from homology"/>
<dbReference type="Pfam" id="PF03706">
    <property type="entry name" value="LPG_synthase_TM"/>
    <property type="match status" value="1"/>
</dbReference>
<evidence type="ECO:0000256" key="8">
    <source>
        <dbReference type="ARBA" id="ARBA00022989"/>
    </source>
</evidence>
<gene>
    <name evidence="14 16" type="primary">mprF</name>
    <name evidence="16" type="ORF">FG384_07890</name>
</gene>
<feature type="transmembrane region" description="Helical" evidence="14">
    <location>
        <begin position="285"/>
        <end position="304"/>
    </location>
</feature>
<evidence type="ECO:0000256" key="9">
    <source>
        <dbReference type="ARBA" id="ARBA00023098"/>
    </source>
</evidence>
<evidence type="ECO:0000313" key="16">
    <source>
        <dbReference type="EMBL" id="TQR20354.1"/>
    </source>
</evidence>
<name>A0A544TSD3_9BACI</name>
<keyword evidence="5" id="KW-1003">Cell membrane</keyword>
<keyword evidence="11 14" id="KW-0046">Antibiotic resistance</keyword>
<dbReference type="InterPro" id="IPR016181">
    <property type="entry name" value="Acyl_CoA_acyltransferase"/>
</dbReference>
<evidence type="ECO:0000256" key="10">
    <source>
        <dbReference type="ARBA" id="ARBA00023136"/>
    </source>
</evidence>
<evidence type="ECO:0000259" key="15">
    <source>
        <dbReference type="Pfam" id="PF09924"/>
    </source>
</evidence>
<evidence type="ECO:0000256" key="4">
    <source>
        <dbReference type="ARBA" id="ARBA00021546"/>
    </source>
</evidence>
<feature type="transmembrane region" description="Helical" evidence="14">
    <location>
        <begin position="390"/>
        <end position="410"/>
    </location>
</feature>
<dbReference type="GO" id="GO:0046677">
    <property type="term" value="P:response to antibiotic"/>
    <property type="evidence" value="ECO:0007669"/>
    <property type="project" value="UniProtKB-KW"/>
</dbReference>
<feature type="transmembrane region" description="Helical" evidence="14">
    <location>
        <begin position="260"/>
        <end position="279"/>
    </location>
</feature>
<keyword evidence="10 14" id="KW-0472">Membrane</keyword>
<reference evidence="16 17" key="1">
    <citation type="submission" date="2019-06" db="EMBL/GenBank/DDBJ databases">
        <title>Psychrobacillus vulpis sp. nov., a new species isolated from feces of a red fox that inhabits in The Tablas de Daimiel Natural Park, Albacete, Spain.</title>
        <authorList>
            <person name="Rodriguez M."/>
            <person name="Reina J.C."/>
            <person name="Bejar V."/>
            <person name="Llamas I."/>
        </authorList>
    </citation>
    <scope>NUCLEOTIDE SEQUENCE [LARGE SCALE GENOMIC DNA]</scope>
    <source>
        <strain evidence="16 17">Z8</strain>
    </source>
</reference>
<keyword evidence="17" id="KW-1185">Reference proteome</keyword>
<dbReference type="PANTHER" id="PTHR34697">
    <property type="entry name" value="PHOSPHATIDYLGLYCEROL LYSYLTRANSFERASE"/>
    <property type="match status" value="1"/>
</dbReference>
<feature type="transmembrane region" description="Helical" evidence="14">
    <location>
        <begin position="325"/>
        <end position="345"/>
    </location>
</feature>
<dbReference type="AlphaFoldDB" id="A0A544TSD3"/>
<feature type="transmembrane region" description="Helical" evidence="14">
    <location>
        <begin position="489"/>
        <end position="510"/>
    </location>
</feature>
<dbReference type="SUPFAM" id="SSF55729">
    <property type="entry name" value="Acyl-CoA N-acyltransferases (Nat)"/>
    <property type="match status" value="1"/>
</dbReference>
<feature type="transmembrane region" description="Helical" evidence="14">
    <location>
        <begin position="50"/>
        <end position="71"/>
    </location>
</feature>
<dbReference type="EC" id="2.3.2.3" evidence="3 14"/>
<sequence>MLIQFWKTQWFSRVLKITIPLLIFTVLYIESNQALKNLDFTLLKDHFKDLALYQVIMIVVLGIFAVSPMLLYDFVLSRHLRMVIPVKKKLIYSWTANTMSNFIGFGGIAGMMIRTFFYGQYGYDKKTLVKGIGLITLFYLSGMSLLSWFPLLGIIQTPIFQEVKWIHFALIGIALYFPILIISIRKNKKASEQKHINSKNIFLLAVISLLEWIFAFVLIYFISVFLGVSVSIPSMFATFIVASFAGIISMLPGGIGSFDLMFLLGLEGLGVPTEFTLLILLLYRISYFILPALVGAIMLLFHFWGEMNQKLNRIPSIILQNISHWIVTAFVLLAGITLLLTAAAPTALERIKVPNELLALPLMNLSHQLTVGLGISLLMLTRGIQYRVKWAYHLTLITLIVAAVFSLSKWFDYEDAAFVLVVFIVLLLSKNHFYRENFVPTWGKSIVDIIGIGLILGLFIFIGYVNLPSSNIIIPAKLQPYVITESTDLFHSALTGIILALLYMTAGYLLNKPRNFPFEKSNSYEDEIKAHLDKYEGTALSHLIFLHDKYIFWNQSRTVMLSFQKYSDKLIVLGDLIGEKADILRAMEEFHDRANVYGYTPVYYQVTSKMFPYLHENGYDFFKLGEEAFVDLPSFELSGKKMKNLRANKNKLEREGYCLQVIQPPHSDAFLASLKLISDEWLDGRKEKGFSLGWFDATYLKTVAIALVVDGEGKSVAFCNIMPAYDNGKMVSIDLMRYAANAPNATMDFLFIKLFEWYKEKKYEKFNLGMAPLANVGLSKYSFLTEKIAYQIFLYGHAVYHFKGLKKFKEKYADHWEPKYLALRKKASLPITMAQVSLLIARSGPNNKNKWMSIFSKFY</sequence>
<evidence type="ECO:0000256" key="1">
    <source>
        <dbReference type="ARBA" id="ARBA00004651"/>
    </source>
</evidence>
<keyword evidence="6 14" id="KW-0808">Transferase</keyword>
<feature type="transmembrane region" description="Helical" evidence="14">
    <location>
        <begin position="12"/>
        <end position="29"/>
    </location>
</feature>
<evidence type="ECO:0000256" key="7">
    <source>
        <dbReference type="ARBA" id="ARBA00022692"/>
    </source>
</evidence>
<dbReference type="Proteomes" id="UP000316626">
    <property type="component" value="Unassembled WGS sequence"/>
</dbReference>
<comment type="function">
    <text evidence="14">Catalyzes the transfer of a lysyl group from L-lysyl-tRNA(Lys) to membrane-bound phosphatidylglycerol (PG), which produces lysylphosphatidylglycerol (LPG), a major component of the bacterial membrane with a positive net charge. LPG synthesis contributes to bacterial virulence as it is involved in the resistance mechanism against cationic antimicrobial peptides (CAMP) produces by the host's immune system (defensins, cathelicidins) and by the competing microorganisms.</text>
</comment>
<dbReference type="PANTHER" id="PTHR34697:SF2">
    <property type="entry name" value="PHOSPHATIDYLGLYCEROL LYSYLTRANSFERASE"/>
    <property type="match status" value="1"/>
</dbReference>
<dbReference type="GO" id="GO:0006629">
    <property type="term" value="P:lipid metabolic process"/>
    <property type="evidence" value="ECO:0007669"/>
    <property type="project" value="UniProtKB-KW"/>
</dbReference>
<comment type="subcellular location">
    <subcellularLocation>
        <location evidence="1 14">Cell membrane</location>
        <topology evidence="1 14">Multi-pass membrane protein</topology>
    </subcellularLocation>
</comment>
<comment type="catalytic activity">
    <reaction evidence="13 14">
        <text>L-lysyl-tRNA(Lys) + a 1,2-diacyl-sn-glycero-3-phospho-(1'-sn-glycerol) = a 1,2-diacyl-sn-glycero-3-phospho-1'-(3'-O-L-lysyl)-sn-glycerol + tRNA(Lys)</text>
        <dbReference type="Rhea" id="RHEA:10668"/>
        <dbReference type="Rhea" id="RHEA-COMP:9696"/>
        <dbReference type="Rhea" id="RHEA-COMP:9697"/>
        <dbReference type="ChEBI" id="CHEBI:64716"/>
        <dbReference type="ChEBI" id="CHEBI:75792"/>
        <dbReference type="ChEBI" id="CHEBI:78442"/>
        <dbReference type="ChEBI" id="CHEBI:78529"/>
        <dbReference type="EC" id="2.3.2.3"/>
    </reaction>
</comment>
<feature type="transmembrane region" description="Helical" evidence="14">
    <location>
        <begin position="165"/>
        <end position="182"/>
    </location>
</feature>
<protein>
    <recommendedName>
        <fullName evidence="4 14">Phosphatidylglycerol lysyltransferase</fullName>
        <ecNumber evidence="3 14">2.3.2.3</ecNumber>
    </recommendedName>
    <alternativeName>
        <fullName evidence="12 14">Lysylphosphatidylglycerol synthase</fullName>
    </alternativeName>
</protein>
<evidence type="ECO:0000256" key="11">
    <source>
        <dbReference type="ARBA" id="ARBA00023251"/>
    </source>
</evidence>
<dbReference type="InterPro" id="IPR024320">
    <property type="entry name" value="LPG_synthase_C"/>
</dbReference>
<dbReference type="InterPro" id="IPR022791">
    <property type="entry name" value="L-PG_synthase/AglD"/>
</dbReference>